<dbReference type="GO" id="GO:0003677">
    <property type="term" value="F:DNA binding"/>
    <property type="evidence" value="ECO:0007669"/>
    <property type="project" value="InterPro"/>
</dbReference>
<accession>A0A4R1QX21</accession>
<sequence>MLKQYTPEEYKKMVLEFIRTNKTAAQALNKEIVWDSDIFGMSREELVDFVIYKICGNPKSIKYVLNQKNKLSLFLDWCVGKGYISSNHLRDEEFDDEAFIFKTIEAMDITVFYDDTVERLIDSMRLNKIFYELLIRGFYEGIRTIDDFIRLKYSDVDFDNLTICTGGICKQMSHRFFELLRQYKSCYAWEVCWTRKEFIGNDNKISVQYMSQYKDYIIKIKEIDGLTDELYKSRMAAIVGKYFIRISQYAGYSVSADMLYISGFVNYIKGICDRENKPVEYYIKLFYVRLNQRGFTRIKDLSDEYGFSAGNTAPLEIRRKCLPYIVRGKYYR</sequence>
<dbReference type="InterPro" id="IPR011010">
    <property type="entry name" value="DNA_brk_join_enz"/>
</dbReference>
<organism evidence="1 2">
    <name type="scientific">Kineothrix alysoides</name>
    <dbReference type="NCBI Taxonomy" id="1469948"/>
    <lineage>
        <taxon>Bacteria</taxon>
        <taxon>Bacillati</taxon>
        <taxon>Bacillota</taxon>
        <taxon>Clostridia</taxon>
        <taxon>Lachnospirales</taxon>
        <taxon>Lachnospiraceae</taxon>
        <taxon>Kineothrix</taxon>
    </lineage>
</organism>
<dbReference type="Proteomes" id="UP000295718">
    <property type="component" value="Unassembled WGS sequence"/>
</dbReference>
<keyword evidence="2" id="KW-1185">Reference proteome</keyword>
<dbReference type="OrthoDB" id="2053196at2"/>
<dbReference type="EMBL" id="SLUO01000013">
    <property type="protein sequence ID" value="TCL55924.1"/>
    <property type="molecule type" value="Genomic_DNA"/>
</dbReference>
<dbReference type="RefSeq" id="WP_031389405.1">
    <property type="nucleotide sequence ID" value="NZ_JPNB01000001.1"/>
</dbReference>
<dbReference type="AlphaFoldDB" id="A0A4R1QX21"/>
<protein>
    <submittedName>
        <fullName evidence="1">Uncharacterized protein</fullName>
    </submittedName>
</protein>
<evidence type="ECO:0000313" key="1">
    <source>
        <dbReference type="EMBL" id="TCL55924.1"/>
    </source>
</evidence>
<name>A0A4R1QX21_9FIRM</name>
<dbReference type="SUPFAM" id="SSF56349">
    <property type="entry name" value="DNA breaking-rejoining enzymes"/>
    <property type="match status" value="1"/>
</dbReference>
<gene>
    <name evidence="1" type="ORF">EDD76_11358</name>
</gene>
<reference evidence="1 2" key="1">
    <citation type="submission" date="2019-03" db="EMBL/GenBank/DDBJ databases">
        <title>Genomic Encyclopedia of Type Strains, Phase IV (KMG-IV): sequencing the most valuable type-strain genomes for metagenomic binning, comparative biology and taxonomic classification.</title>
        <authorList>
            <person name="Goeker M."/>
        </authorList>
    </citation>
    <scope>NUCLEOTIDE SEQUENCE [LARGE SCALE GENOMIC DNA]</scope>
    <source>
        <strain evidence="1 2">DSM 100556</strain>
    </source>
</reference>
<proteinExistence type="predicted"/>
<comment type="caution">
    <text evidence="1">The sequence shown here is derived from an EMBL/GenBank/DDBJ whole genome shotgun (WGS) entry which is preliminary data.</text>
</comment>
<evidence type="ECO:0000313" key="2">
    <source>
        <dbReference type="Proteomes" id="UP000295718"/>
    </source>
</evidence>